<dbReference type="AlphaFoldDB" id="X6M202"/>
<reference evidence="2 3" key="1">
    <citation type="journal article" date="2013" name="Curr. Biol.">
        <title>The Genome of the Foraminiferan Reticulomyxa filosa.</title>
        <authorList>
            <person name="Glockner G."/>
            <person name="Hulsmann N."/>
            <person name="Schleicher M."/>
            <person name="Noegel A.A."/>
            <person name="Eichinger L."/>
            <person name="Gallinger C."/>
            <person name="Pawlowski J."/>
            <person name="Sierra R."/>
            <person name="Euteneuer U."/>
            <person name="Pillet L."/>
            <person name="Moustafa A."/>
            <person name="Platzer M."/>
            <person name="Groth M."/>
            <person name="Szafranski K."/>
            <person name="Schliwa M."/>
        </authorList>
    </citation>
    <scope>NUCLEOTIDE SEQUENCE [LARGE SCALE GENOMIC DNA]</scope>
</reference>
<keyword evidence="1" id="KW-0175">Coiled coil</keyword>
<evidence type="ECO:0000313" key="3">
    <source>
        <dbReference type="Proteomes" id="UP000023152"/>
    </source>
</evidence>
<dbReference type="Proteomes" id="UP000023152">
    <property type="component" value="Unassembled WGS sequence"/>
</dbReference>
<gene>
    <name evidence="2" type="ORF">RFI_29506</name>
</gene>
<protein>
    <submittedName>
        <fullName evidence="2">Uncharacterized protein</fullName>
    </submittedName>
</protein>
<accession>X6M202</accession>
<comment type="caution">
    <text evidence="2">The sequence shown here is derived from an EMBL/GenBank/DDBJ whole genome shotgun (WGS) entry which is preliminary data.</text>
</comment>
<feature type="coiled-coil region" evidence="1">
    <location>
        <begin position="2"/>
        <end position="74"/>
    </location>
</feature>
<organism evidence="2 3">
    <name type="scientific">Reticulomyxa filosa</name>
    <dbReference type="NCBI Taxonomy" id="46433"/>
    <lineage>
        <taxon>Eukaryota</taxon>
        <taxon>Sar</taxon>
        <taxon>Rhizaria</taxon>
        <taxon>Retaria</taxon>
        <taxon>Foraminifera</taxon>
        <taxon>Monothalamids</taxon>
        <taxon>Reticulomyxidae</taxon>
        <taxon>Reticulomyxa</taxon>
    </lineage>
</organism>
<dbReference type="EMBL" id="ASPP01025614">
    <property type="protein sequence ID" value="ETO07884.1"/>
    <property type="molecule type" value="Genomic_DNA"/>
</dbReference>
<name>X6M202_RETFI</name>
<proteinExistence type="predicted"/>
<evidence type="ECO:0000313" key="2">
    <source>
        <dbReference type="EMBL" id="ETO07884.1"/>
    </source>
</evidence>
<keyword evidence="3" id="KW-1185">Reference proteome</keyword>
<sequence length="74" mass="8934">MNESYQEQMKELKEKLDKDEQVKREYEKQLQKGEMSLASVCKSLQSHEFVESDVQRLINNEKELNDKIRQCERL</sequence>
<evidence type="ECO:0000256" key="1">
    <source>
        <dbReference type="SAM" id="Coils"/>
    </source>
</evidence>